<dbReference type="PANTHER" id="PTHR46599:SF3">
    <property type="entry name" value="PIGGYBAC TRANSPOSABLE ELEMENT-DERIVED PROTEIN 4"/>
    <property type="match status" value="1"/>
</dbReference>
<dbReference type="Proteomes" id="UP000704712">
    <property type="component" value="Unassembled WGS sequence"/>
</dbReference>
<name>A0A8S9U3G7_PHYIN</name>
<feature type="domain" description="PiggyBac transposable element-derived protein" evidence="2">
    <location>
        <begin position="108"/>
        <end position="169"/>
    </location>
</feature>
<dbReference type="InterPro" id="IPR029526">
    <property type="entry name" value="PGBD"/>
</dbReference>
<feature type="compositionally biased region" description="Basic and acidic residues" evidence="1">
    <location>
        <begin position="13"/>
        <end position="24"/>
    </location>
</feature>
<reference evidence="3" key="1">
    <citation type="submission" date="2020-03" db="EMBL/GenBank/DDBJ databases">
        <title>Hybrid Assembly of Korean Phytophthora infestans isolates.</title>
        <authorList>
            <person name="Prokchorchik M."/>
            <person name="Lee Y."/>
            <person name="Seo J."/>
            <person name="Cho J.-H."/>
            <person name="Park Y.-E."/>
            <person name="Jang D.-C."/>
            <person name="Im J.-S."/>
            <person name="Choi J.-G."/>
            <person name="Park H.-J."/>
            <person name="Lee G.-B."/>
            <person name="Lee Y.-G."/>
            <person name="Hong S.-Y."/>
            <person name="Cho K."/>
            <person name="Sohn K.H."/>
        </authorList>
    </citation>
    <scope>NUCLEOTIDE SEQUENCE</scope>
    <source>
        <strain evidence="3">KR_2_A2</strain>
    </source>
</reference>
<evidence type="ECO:0000259" key="2">
    <source>
        <dbReference type="Pfam" id="PF13843"/>
    </source>
</evidence>
<evidence type="ECO:0000313" key="4">
    <source>
        <dbReference type="Proteomes" id="UP000704712"/>
    </source>
</evidence>
<sequence>MIDDDVVGDWEVQSDHDSLEHQDGDSNLQPSDGDTSDDGLQLELPLSRGSADEPPPQPVYLPSTGLPVAPTSATFADNEYLASIQEGSGLHLATEARIKQAFDKDGSYGLFALFVTGALRQSIRGWTSTRLEAGGKKPLTESELNAYLGLEIAMSICPLNDIADYWSVHCSFMRRGQ</sequence>
<evidence type="ECO:0000256" key="1">
    <source>
        <dbReference type="SAM" id="MobiDB-lite"/>
    </source>
</evidence>
<dbReference type="EMBL" id="JAACNO010002384">
    <property type="protein sequence ID" value="KAF4133414.1"/>
    <property type="molecule type" value="Genomic_DNA"/>
</dbReference>
<organism evidence="3 4">
    <name type="scientific">Phytophthora infestans</name>
    <name type="common">Potato late blight agent</name>
    <name type="synonym">Botrytis infestans</name>
    <dbReference type="NCBI Taxonomy" id="4787"/>
    <lineage>
        <taxon>Eukaryota</taxon>
        <taxon>Sar</taxon>
        <taxon>Stramenopiles</taxon>
        <taxon>Oomycota</taxon>
        <taxon>Peronosporomycetes</taxon>
        <taxon>Peronosporales</taxon>
        <taxon>Peronosporaceae</taxon>
        <taxon>Phytophthora</taxon>
    </lineage>
</organism>
<comment type="caution">
    <text evidence="3">The sequence shown here is derived from an EMBL/GenBank/DDBJ whole genome shotgun (WGS) entry which is preliminary data.</text>
</comment>
<accession>A0A8S9U3G7</accession>
<proteinExistence type="predicted"/>
<gene>
    <name evidence="3" type="ORF">GN958_ATG17395</name>
</gene>
<protein>
    <submittedName>
        <fullName evidence="3">Transposase IS4</fullName>
    </submittedName>
</protein>
<feature type="region of interest" description="Disordered" evidence="1">
    <location>
        <begin position="1"/>
        <end position="65"/>
    </location>
</feature>
<dbReference type="Pfam" id="PF13843">
    <property type="entry name" value="DDE_Tnp_1_7"/>
    <property type="match status" value="1"/>
</dbReference>
<evidence type="ECO:0000313" key="3">
    <source>
        <dbReference type="EMBL" id="KAF4133414.1"/>
    </source>
</evidence>
<dbReference type="PANTHER" id="PTHR46599">
    <property type="entry name" value="PIGGYBAC TRANSPOSABLE ELEMENT-DERIVED PROTEIN 4"/>
    <property type="match status" value="1"/>
</dbReference>
<dbReference type="AlphaFoldDB" id="A0A8S9U3G7"/>